<feature type="chain" id="PRO_5046986717" evidence="2">
    <location>
        <begin position="24"/>
        <end position="322"/>
    </location>
</feature>
<gene>
    <name evidence="3" type="ORF">ABIE13_002345</name>
</gene>
<feature type="signal peptide" evidence="2">
    <location>
        <begin position="1"/>
        <end position="23"/>
    </location>
</feature>
<keyword evidence="2" id="KW-0732">Signal</keyword>
<dbReference type="PANTHER" id="PTHR42928:SF5">
    <property type="entry name" value="BLR1237 PROTEIN"/>
    <property type="match status" value="1"/>
</dbReference>
<dbReference type="PANTHER" id="PTHR42928">
    <property type="entry name" value="TRICARBOXYLATE-BINDING PROTEIN"/>
    <property type="match status" value="1"/>
</dbReference>
<dbReference type="Proteomes" id="UP001549320">
    <property type="component" value="Unassembled WGS sequence"/>
</dbReference>
<dbReference type="EMBL" id="JBEPSH010000004">
    <property type="protein sequence ID" value="MET4577234.1"/>
    <property type="molecule type" value="Genomic_DNA"/>
</dbReference>
<dbReference type="SUPFAM" id="SSF53850">
    <property type="entry name" value="Periplasmic binding protein-like II"/>
    <property type="match status" value="1"/>
</dbReference>
<dbReference type="InterPro" id="IPR005064">
    <property type="entry name" value="BUG"/>
</dbReference>
<evidence type="ECO:0000313" key="3">
    <source>
        <dbReference type="EMBL" id="MET4577234.1"/>
    </source>
</evidence>
<dbReference type="PIRSF" id="PIRSF017082">
    <property type="entry name" value="YflP"/>
    <property type="match status" value="1"/>
</dbReference>
<accession>A0ABV2Q871</accession>
<sequence length="322" mass="33892">MKLHRQLILFTAALFALGTASQAQDFKGPVRLIVGYPAGGSADAVARMVAEGLKDEIKAPVVVENRAGAGGQIAADYVRSVPGDGTTILVANSHMMVMLPLTSKAVKYDPVADFKPIGRMTSFYEAIALPASVQATDVKQWIELARGDAKLSSFGVPAAGSVSHFIGYKLGADAKVSLQAVPYKGAAPLVQDLLGNQITAGIQPILDVAQHSQAGKLRVLAVNGSKRAQLLPDTPTLKELGVSGFDSLEWTALFVPKSTPDATAERLNAALNKVLAQKSVQERLLKLGMESHPSSPAELGSLVSSDLNTWRPVVKASGFTID</sequence>
<evidence type="ECO:0000256" key="1">
    <source>
        <dbReference type="ARBA" id="ARBA00006987"/>
    </source>
</evidence>
<comment type="similarity">
    <text evidence="1">Belongs to the UPF0065 (bug) family.</text>
</comment>
<evidence type="ECO:0000313" key="4">
    <source>
        <dbReference type="Proteomes" id="UP001549320"/>
    </source>
</evidence>
<dbReference type="Gene3D" id="3.40.190.150">
    <property type="entry name" value="Bordetella uptake gene, domain 1"/>
    <property type="match status" value="1"/>
</dbReference>
<evidence type="ECO:0000256" key="2">
    <source>
        <dbReference type="SAM" id="SignalP"/>
    </source>
</evidence>
<dbReference type="InterPro" id="IPR042100">
    <property type="entry name" value="Bug_dom1"/>
</dbReference>
<keyword evidence="3" id="KW-0675">Receptor</keyword>
<reference evidence="3 4" key="1">
    <citation type="submission" date="2024-06" db="EMBL/GenBank/DDBJ databases">
        <title>Sorghum-associated microbial communities from plants grown in Nebraska, USA.</title>
        <authorList>
            <person name="Schachtman D."/>
        </authorList>
    </citation>
    <scope>NUCLEOTIDE SEQUENCE [LARGE SCALE GENOMIC DNA]</scope>
    <source>
        <strain evidence="3 4">2709</strain>
    </source>
</reference>
<organism evidence="3 4">
    <name type="scientific">Ottowia thiooxydans</name>
    <dbReference type="NCBI Taxonomy" id="219182"/>
    <lineage>
        <taxon>Bacteria</taxon>
        <taxon>Pseudomonadati</taxon>
        <taxon>Pseudomonadota</taxon>
        <taxon>Betaproteobacteria</taxon>
        <taxon>Burkholderiales</taxon>
        <taxon>Comamonadaceae</taxon>
        <taxon>Ottowia</taxon>
    </lineage>
</organism>
<proteinExistence type="inferred from homology"/>
<name>A0ABV2Q871_9BURK</name>
<comment type="caution">
    <text evidence="3">The sequence shown here is derived from an EMBL/GenBank/DDBJ whole genome shotgun (WGS) entry which is preliminary data.</text>
</comment>
<dbReference type="Pfam" id="PF03401">
    <property type="entry name" value="TctC"/>
    <property type="match status" value="1"/>
</dbReference>
<keyword evidence="4" id="KW-1185">Reference proteome</keyword>
<dbReference type="RefSeq" id="WP_354443438.1">
    <property type="nucleotide sequence ID" value="NZ_JBEPSH010000004.1"/>
</dbReference>
<protein>
    <submittedName>
        <fullName evidence="3">Tripartite-type tricarboxylate transporter receptor subunit TctC</fullName>
    </submittedName>
</protein>
<dbReference type="Gene3D" id="3.40.190.10">
    <property type="entry name" value="Periplasmic binding protein-like II"/>
    <property type="match status" value="1"/>
</dbReference>